<proteinExistence type="predicted"/>
<accession>A0AA36HD09</accession>
<comment type="caution">
    <text evidence="2">The sequence shown here is derived from an EMBL/GenBank/DDBJ whole genome shotgun (WGS) entry which is preliminary data.</text>
</comment>
<evidence type="ECO:0000313" key="2">
    <source>
        <dbReference type="EMBL" id="CAJ0608111.1"/>
    </source>
</evidence>
<protein>
    <submittedName>
        <fullName evidence="2">Uncharacterized protein</fullName>
    </submittedName>
</protein>
<gene>
    <name evidence="2" type="ORF">CYNAS_LOCUS20094</name>
</gene>
<evidence type="ECO:0000313" key="3">
    <source>
        <dbReference type="Proteomes" id="UP001176961"/>
    </source>
</evidence>
<keyword evidence="1" id="KW-0472">Membrane</keyword>
<sequence>MEERNTTLKIRLCYCLPSLALYICASRPFQRETISCYFSKVLLFLAYHASNIGLTSSSRVAGRSWREMVVDRTNNCKRGKYVMDDTHKCMQALRPQEIPTWERILFGCIILIIASISLVLNILLAIIASTNPIFDKSLHLRLQQLQSVPLVLADSSIYFFRAKFRYIFCNIYENYAVDDEDIDAYILTNKAERSKIGYSFPTDLCGTIHRKHMFLFLAKFDART</sequence>
<keyword evidence="1" id="KW-0812">Transmembrane</keyword>
<keyword evidence="1" id="KW-1133">Transmembrane helix</keyword>
<dbReference type="EMBL" id="CATQJL010000316">
    <property type="protein sequence ID" value="CAJ0608111.1"/>
    <property type="molecule type" value="Genomic_DNA"/>
</dbReference>
<dbReference type="AlphaFoldDB" id="A0AA36HD09"/>
<reference evidence="2" key="1">
    <citation type="submission" date="2023-07" db="EMBL/GenBank/DDBJ databases">
        <authorList>
            <consortium name="CYATHOMIX"/>
        </authorList>
    </citation>
    <scope>NUCLEOTIDE SEQUENCE</scope>
    <source>
        <strain evidence="2">N/A</strain>
    </source>
</reference>
<evidence type="ECO:0000256" key="1">
    <source>
        <dbReference type="SAM" id="Phobius"/>
    </source>
</evidence>
<keyword evidence="3" id="KW-1185">Reference proteome</keyword>
<organism evidence="2 3">
    <name type="scientific">Cylicocyclus nassatus</name>
    <name type="common">Nematode worm</name>
    <dbReference type="NCBI Taxonomy" id="53992"/>
    <lineage>
        <taxon>Eukaryota</taxon>
        <taxon>Metazoa</taxon>
        <taxon>Ecdysozoa</taxon>
        <taxon>Nematoda</taxon>
        <taxon>Chromadorea</taxon>
        <taxon>Rhabditida</taxon>
        <taxon>Rhabditina</taxon>
        <taxon>Rhabditomorpha</taxon>
        <taxon>Strongyloidea</taxon>
        <taxon>Strongylidae</taxon>
        <taxon>Cylicocyclus</taxon>
    </lineage>
</organism>
<feature type="transmembrane region" description="Helical" evidence="1">
    <location>
        <begin position="104"/>
        <end position="128"/>
    </location>
</feature>
<name>A0AA36HD09_CYLNA</name>
<dbReference type="Proteomes" id="UP001176961">
    <property type="component" value="Unassembled WGS sequence"/>
</dbReference>